<reference evidence="3 4" key="1">
    <citation type="journal article" date="2014" name="Genome Announc.">
        <title>Genome Sequence and Methylome of Soil Bacterium Gemmatirosa kalamazoonensis KBS708T, a Member of the Rarely Cultivated Gemmatimonadetes Phylum.</title>
        <authorList>
            <person name="Debruyn J.M."/>
            <person name="Radosevich M."/>
            <person name="Wommack K.E."/>
            <person name="Polson S.W."/>
            <person name="Hauser L.J."/>
            <person name="Fawaz M.N."/>
            <person name="Korlach J."/>
            <person name="Tsai Y.C."/>
        </authorList>
    </citation>
    <scope>NUCLEOTIDE SEQUENCE [LARGE SCALE GENOMIC DNA]</scope>
    <source>
        <strain evidence="3 4">KBS708</strain>
        <plasmid evidence="4">Plasmid 1</plasmid>
    </source>
</reference>
<sequence length="321" mass="34122">MITAISTSEHRPLCEPEVMTHLVGSILLATDESELANDAARVALAVARQHGLPIEVIRVMETRGVPLPPPLDVAIGLGDELVGHVVHETQRTEIRMGLAAALRTPVTWPVHVAIGAPASAIVREARQSLAGMIVLGLRRHGSLGRALQDETALHVMRHAPCPVLGIVPSLRGLPERVVAAVDFSRASRAAARLARDLVAPGGMLTLVYVSAALPFQEDDGEGYVHALGVETGLARLRETFDRDDDVAVETAVLGCTSRRPVGEQLVEFAERTGTDLISLGSRRYGPLDRWLLGSVATDVARDGRVSLLVVPPIASASTSHA</sequence>
<dbReference type="InterPro" id="IPR014729">
    <property type="entry name" value="Rossmann-like_a/b/a_fold"/>
</dbReference>
<dbReference type="EMBL" id="CP007129">
    <property type="protein sequence ID" value="AHG92586.1"/>
    <property type="molecule type" value="Genomic_DNA"/>
</dbReference>
<dbReference type="InterPro" id="IPR006015">
    <property type="entry name" value="Universal_stress_UspA"/>
</dbReference>
<dbReference type="InterPro" id="IPR006016">
    <property type="entry name" value="UspA"/>
</dbReference>
<accession>W0RPC3</accession>
<keyword evidence="3" id="KW-0614">Plasmid</keyword>
<name>W0RPC3_9BACT</name>
<geneLocation type="plasmid" evidence="3 4">
    <name>1</name>
</geneLocation>
<dbReference type="HOGENOM" id="CLU_882128_0_0_0"/>
<keyword evidence="4" id="KW-1185">Reference proteome</keyword>
<gene>
    <name evidence="3" type="ORF">J421_5051</name>
</gene>
<dbReference type="CDD" id="cd00293">
    <property type="entry name" value="USP-like"/>
    <property type="match status" value="2"/>
</dbReference>
<dbReference type="Proteomes" id="UP000019151">
    <property type="component" value="Plasmid 1"/>
</dbReference>
<evidence type="ECO:0000313" key="4">
    <source>
        <dbReference type="Proteomes" id="UP000019151"/>
    </source>
</evidence>
<comment type="similarity">
    <text evidence="1">Belongs to the universal stress protein A family.</text>
</comment>
<dbReference type="SUPFAM" id="SSF52402">
    <property type="entry name" value="Adenine nucleotide alpha hydrolases-like"/>
    <property type="match status" value="2"/>
</dbReference>
<organism evidence="3 4">
    <name type="scientific">Gemmatirosa kalamazoonensis</name>
    <dbReference type="NCBI Taxonomy" id="861299"/>
    <lineage>
        <taxon>Bacteria</taxon>
        <taxon>Pseudomonadati</taxon>
        <taxon>Gemmatimonadota</taxon>
        <taxon>Gemmatimonadia</taxon>
        <taxon>Gemmatimonadales</taxon>
        <taxon>Gemmatimonadaceae</taxon>
        <taxon>Gemmatirosa</taxon>
    </lineage>
</organism>
<evidence type="ECO:0000313" key="3">
    <source>
        <dbReference type="EMBL" id="AHG92586.1"/>
    </source>
</evidence>
<dbReference type="PRINTS" id="PR01438">
    <property type="entry name" value="UNVRSLSTRESS"/>
</dbReference>
<proteinExistence type="inferred from homology"/>
<dbReference type="PANTHER" id="PTHR46268:SF6">
    <property type="entry name" value="UNIVERSAL STRESS PROTEIN UP12"/>
    <property type="match status" value="1"/>
</dbReference>
<feature type="domain" description="UspA" evidence="2">
    <location>
        <begin position="25"/>
        <end position="164"/>
    </location>
</feature>
<dbReference type="Pfam" id="PF00582">
    <property type="entry name" value="Usp"/>
    <property type="match status" value="2"/>
</dbReference>
<dbReference type="InParanoid" id="W0RPC3"/>
<evidence type="ECO:0000256" key="1">
    <source>
        <dbReference type="ARBA" id="ARBA00008791"/>
    </source>
</evidence>
<dbReference type="Gene3D" id="3.40.50.620">
    <property type="entry name" value="HUPs"/>
    <property type="match status" value="2"/>
</dbReference>
<dbReference type="AlphaFoldDB" id="W0RPC3"/>
<protein>
    <submittedName>
        <fullName evidence="3">UspA domain-containing protein</fullName>
    </submittedName>
</protein>
<feature type="domain" description="UspA" evidence="2">
    <location>
        <begin position="175"/>
        <end position="311"/>
    </location>
</feature>
<dbReference type="KEGG" id="gba:J421_5051"/>
<evidence type="ECO:0000259" key="2">
    <source>
        <dbReference type="Pfam" id="PF00582"/>
    </source>
</evidence>
<dbReference type="PANTHER" id="PTHR46268">
    <property type="entry name" value="STRESS RESPONSE PROTEIN NHAX"/>
    <property type="match status" value="1"/>
</dbReference>